<feature type="compositionally biased region" description="Acidic residues" evidence="1">
    <location>
        <begin position="256"/>
        <end position="270"/>
    </location>
</feature>
<protein>
    <submittedName>
        <fullName evidence="3">Uncharacterized protein LOC118419441 isoform X2</fullName>
    </submittedName>
</protein>
<feature type="region of interest" description="Disordered" evidence="1">
    <location>
        <begin position="194"/>
        <end position="278"/>
    </location>
</feature>
<dbReference type="RefSeq" id="XP_035681702.1">
    <property type="nucleotide sequence ID" value="XM_035825809.1"/>
</dbReference>
<proteinExistence type="predicted"/>
<evidence type="ECO:0000313" key="3">
    <source>
        <dbReference type="RefSeq" id="XP_035681702.1"/>
    </source>
</evidence>
<dbReference type="Proteomes" id="UP000001554">
    <property type="component" value="Chromosome 7"/>
</dbReference>
<name>A0A9J7LFX1_BRAFL</name>
<organism evidence="2 3">
    <name type="scientific">Branchiostoma floridae</name>
    <name type="common">Florida lancelet</name>
    <name type="synonym">Amphioxus</name>
    <dbReference type="NCBI Taxonomy" id="7739"/>
    <lineage>
        <taxon>Eukaryota</taxon>
        <taxon>Metazoa</taxon>
        <taxon>Chordata</taxon>
        <taxon>Cephalochordata</taxon>
        <taxon>Leptocardii</taxon>
        <taxon>Amphioxiformes</taxon>
        <taxon>Branchiostomatidae</taxon>
        <taxon>Branchiostoma</taxon>
    </lineage>
</organism>
<evidence type="ECO:0000313" key="2">
    <source>
        <dbReference type="Proteomes" id="UP000001554"/>
    </source>
</evidence>
<keyword evidence="2" id="KW-1185">Reference proteome</keyword>
<reference evidence="3" key="2">
    <citation type="submission" date="2025-08" db="UniProtKB">
        <authorList>
            <consortium name="RefSeq"/>
        </authorList>
    </citation>
    <scope>IDENTIFICATION</scope>
    <source>
        <strain evidence="3">S238N-H82</strain>
        <tissue evidence="3">Testes</tissue>
    </source>
</reference>
<sequence>MAEGRHHAPGRSREIRLIRETRGGLAFDVPPPGAGLTRHADRMLSIRDAIETRRQKFAKKRAETREEFDVMLETAEKRRKTCTGKRFTMRKRPSPVCRQEMSSIETEAFERHRRLHPQVDFQLFSFSPSPEPIHAIIRSWGVGHDTNHRTLSPSTTNVTHVTSRPTEALSTDQNVRYRLADTVASEQSISIVKPEFNTGYSHPNDICRRRNGRNQADGPTPPGSHRDTCYSGRSAFRDWRQGNGGPSSPQSSVGEVDYESDFGDNDDNFDDASNKYNR</sequence>
<dbReference type="GeneID" id="118419441"/>
<gene>
    <name evidence="3" type="primary">LOC118419441</name>
</gene>
<reference evidence="2" key="1">
    <citation type="journal article" date="2020" name="Nat. Ecol. Evol.">
        <title>Deeply conserved synteny resolves early events in vertebrate evolution.</title>
        <authorList>
            <person name="Simakov O."/>
            <person name="Marletaz F."/>
            <person name="Yue J.X."/>
            <person name="O'Connell B."/>
            <person name="Jenkins J."/>
            <person name="Brandt A."/>
            <person name="Calef R."/>
            <person name="Tung C.H."/>
            <person name="Huang T.K."/>
            <person name="Schmutz J."/>
            <person name="Satoh N."/>
            <person name="Yu J.K."/>
            <person name="Putnam N.H."/>
            <person name="Green R.E."/>
            <person name="Rokhsar D.S."/>
        </authorList>
    </citation>
    <scope>NUCLEOTIDE SEQUENCE [LARGE SCALE GENOMIC DNA]</scope>
    <source>
        <strain evidence="2">S238N-H82</strain>
    </source>
</reference>
<accession>A0A9J7LFX1</accession>
<feature type="compositionally biased region" description="Polar residues" evidence="1">
    <location>
        <begin position="149"/>
        <end position="167"/>
    </location>
</feature>
<dbReference type="AlphaFoldDB" id="A0A9J7LFX1"/>
<evidence type="ECO:0000256" key="1">
    <source>
        <dbReference type="SAM" id="MobiDB-lite"/>
    </source>
</evidence>
<feature type="region of interest" description="Disordered" evidence="1">
    <location>
        <begin position="148"/>
        <end position="167"/>
    </location>
</feature>